<keyword evidence="4" id="KW-1185">Reference proteome</keyword>
<name>A0A0D8IUC9_9FIRM</name>
<proteinExistence type="predicted"/>
<evidence type="ECO:0000259" key="2">
    <source>
        <dbReference type="Pfam" id="PF18838"/>
    </source>
</evidence>
<dbReference type="Pfam" id="PF18838">
    <property type="entry name" value="LPD23"/>
    <property type="match status" value="1"/>
</dbReference>
<sequence>MQKSVKKSNKKTGAAGKYTAPGAFGGAQPSNLVELIEAQRGKAASSAGKKPAADTALANKWADLQLQSFGQFGADPAAIVGQQAGQTVGGWLRSSAAKPKNTALANEWADLQLQSFGQFGADTLSPTWGRVEETPEMTAAEREREAQWYEQNANAYNALGADGQSTVQRANDAANRWDIANNMYPWMLDTSGLGMPIDQQLAMADAYEERRQATAALEQAANSLPADVDARSLSRYAQQLENARYAQELETSARQGAGEAPILHNAASVAANAWNLPAALDYAKQWARNTFTGDYAPIDVNTPAQTMNIYRDAVRDETGRNIEEGLGGGLAGKAASFVYQTGMSWADSLANMAMSGGNPYLSGVLMGSGTMTSTVRSAKEKGASDSQAMGAGVAAGIFEGLFEQYSIENLSWMAKSDPRTFLDVVKNLGKSILGEGSEELFTELANAAADTLIMGDLSDYNLAVRQYRAQGESEEEARRHAGWDVAKQAGLAFAGGGLMGFGSAAGGMAYNGAANRYAAPRAVESGSFYNALQYGLAQGEDTAAGRLARELAGRDTASSADVMRMLRAAESRQAEGGPGAQALVDPQLYTRAEVQGMSAGEVRENYDAIRESMEMWDENGELQGGTQSRMVDRQAPGTDNSGSSTAGEAWHAAQNTEQFSGGAIDGGQGVSEKSGWNSKDGGAVYRGEGQSSNARRIRRIAQENAEQFQRSARERGKQQIERHGGASYAYTIAKQPEGAAKQIADGLSARGIEAIVIDAPLETNQNGVTVERGDAVTGPDGRVYIYNGTALNPDSVLAHESVHAAVRKNKPEAHDFVSAIDQATDKSSYYYLACAQIINEAHYDGQLDLTTQEGQAAVRDEMAAYWAGAYNSKNAEELELLSCIDAQQAFTAWNAFNTFENIDAAAGKTKTGDISATTDIQNGSVPTLKAPSHTISPVSNSRIAQTGENATGFSGPAAERTSDVSAVPPALNPAPRLYTRAEVQGMSAREVRENYDAIQESMRLWDKNGELLQSAETETARRMALETGRAGKTDLDWLEHLAGTAKMELQYVFQPGSGVQAAVQGRRITVNLGGEGYAFGAAVHELGHSMKAADAKAYAKFESAVLGLAQSDAALEQIARQTAADYLSPDSPARAGLLDAQGNIDAAALNEEISLRLAQELVADPEKLVRAVERDRGLMETFLDFVRGLKNRIAIRLSGSERAMLDEAERTLVNLLRGEAGSVAGEKYSFVGEKANLNRTERAALETAKGMEQDGETNEDIRRQTGWFRGADGKWRMEVDDSDAVYYRNGNARQDGAEAGQWQGKSGTLRDYLYHPTLERLEPQVFEVPMQVVDTLPPNTNARYRGRQGGIEASKSAQRGSILHEAQHGIQEVEGFARGSNHAKANRWSFVENYERVKNTPEYLKLQTPRERLIYVRNAMAEESFQENELSDKRRYRQAGGEIEARDVAKRADFTTRERYANAPDLSGNMRYAQDSWPDFIDMLLDMGYSEEEITRIGGVHYNG</sequence>
<comment type="caution">
    <text evidence="3">The sequence shown here is derived from an EMBL/GenBank/DDBJ whole genome shotgun (WGS) entry which is preliminary data.</text>
</comment>
<dbReference type="PATRIC" id="fig|1550024.3.peg.4395"/>
<feature type="domain" description="Large polyvalent protein associated" evidence="2">
    <location>
        <begin position="1228"/>
        <end position="1284"/>
    </location>
</feature>
<dbReference type="GeneID" id="93727890"/>
<feature type="region of interest" description="Disordered" evidence="1">
    <location>
        <begin position="1"/>
        <end position="27"/>
    </location>
</feature>
<accession>A0A0D8IUC9</accession>
<dbReference type="InterPro" id="IPR040696">
    <property type="entry name" value="LPD23"/>
</dbReference>
<dbReference type="EMBL" id="JXXK01000058">
    <property type="protein sequence ID" value="KJF38262.1"/>
    <property type="molecule type" value="Genomic_DNA"/>
</dbReference>
<feature type="compositionally biased region" description="Basic residues" evidence="1">
    <location>
        <begin position="1"/>
        <end position="10"/>
    </location>
</feature>
<evidence type="ECO:0000256" key="1">
    <source>
        <dbReference type="SAM" id="MobiDB-lite"/>
    </source>
</evidence>
<organism evidence="3 4">
    <name type="scientific">Ruthenibacterium lactatiformans</name>
    <dbReference type="NCBI Taxonomy" id="1550024"/>
    <lineage>
        <taxon>Bacteria</taxon>
        <taxon>Bacillati</taxon>
        <taxon>Bacillota</taxon>
        <taxon>Clostridia</taxon>
        <taxon>Eubacteriales</taxon>
        <taxon>Oscillospiraceae</taxon>
        <taxon>Ruthenibacterium</taxon>
    </lineage>
</organism>
<protein>
    <recommendedName>
        <fullName evidence="2">Large polyvalent protein associated domain-containing protein</fullName>
    </recommendedName>
</protein>
<evidence type="ECO:0000313" key="4">
    <source>
        <dbReference type="Proteomes" id="UP000032483"/>
    </source>
</evidence>
<reference evidence="3" key="1">
    <citation type="submission" date="2015-02" db="EMBL/GenBank/DDBJ databases">
        <title>A novel member of the family Ruminococcaceae isolated from human feces.</title>
        <authorList>
            <person name="Shkoporov A.N."/>
            <person name="Chaplin A.V."/>
            <person name="Motuzova O.V."/>
            <person name="Kafarskaia L.I."/>
            <person name="Khokhlova E.V."/>
            <person name="Efimov B.A."/>
        </authorList>
    </citation>
    <scope>NUCLEOTIDE SEQUENCE [LARGE SCALE GENOMIC DNA]</scope>
    <source>
        <strain evidence="3">585-1</strain>
    </source>
</reference>
<feature type="region of interest" description="Disordered" evidence="1">
    <location>
        <begin position="951"/>
        <end position="971"/>
    </location>
</feature>
<gene>
    <name evidence="3" type="ORF">TQ39_19130</name>
</gene>
<feature type="compositionally biased region" description="Polar residues" evidence="1">
    <location>
        <begin position="637"/>
        <end position="646"/>
    </location>
</feature>
<feature type="region of interest" description="Disordered" evidence="1">
    <location>
        <begin position="622"/>
        <end position="695"/>
    </location>
</feature>
<evidence type="ECO:0000313" key="3">
    <source>
        <dbReference type="EMBL" id="KJF38262.1"/>
    </source>
</evidence>
<dbReference type="Proteomes" id="UP000032483">
    <property type="component" value="Unassembled WGS sequence"/>
</dbReference>
<dbReference type="RefSeq" id="WP_050006708.1">
    <property type="nucleotide sequence ID" value="NZ_JXXK01000058.1"/>
</dbReference>